<dbReference type="STRING" id="261654.GA0070611_4194"/>
<reference evidence="2" key="1">
    <citation type="submission" date="2016-06" db="EMBL/GenBank/DDBJ databases">
        <authorList>
            <person name="Varghese N."/>
            <person name="Submissions Spin"/>
        </authorList>
    </citation>
    <scope>NUCLEOTIDE SEQUENCE [LARGE SCALE GENOMIC DNA]</scope>
    <source>
        <strain evidence="2">DSM 44815</strain>
    </source>
</reference>
<dbReference type="SUPFAM" id="SSF55961">
    <property type="entry name" value="Bet v1-like"/>
    <property type="match status" value="1"/>
</dbReference>
<gene>
    <name evidence="1" type="ORF">GA0070611_4194</name>
</gene>
<organism evidence="1 2">
    <name type="scientific">Micromonospora auratinigra</name>
    <dbReference type="NCBI Taxonomy" id="261654"/>
    <lineage>
        <taxon>Bacteria</taxon>
        <taxon>Bacillati</taxon>
        <taxon>Actinomycetota</taxon>
        <taxon>Actinomycetes</taxon>
        <taxon>Micromonosporales</taxon>
        <taxon>Micromonosporaceae</taxon>
        <taxon>Micromonospora</taxon>
    </lineage>
</organism>
<dbReference type="RefSeq" id="WP_091666866.1">
    <property type="nucleotide sequence ID" value="NZ_LT594323.1"/>
</dbReference>
<dbReference type="EMBL" id="LT594323">
    <property type="protein sequence ID" value="SBT48812.1"/>
    <property type="molecule type" value="Genomic_DNA"/>
</dbReference>
<accession>A0A1A8ZXF0</accession>
<dbReference type="AlphaFoldDB" id="A0A1A8ZXF0"/>
<dbReference type="Pfam" id="PF10604">
    <property type="entry name" value="Polyketide_cyc2"/>
    <property type="match status" value="1"/>
</dbReference>
<evidence type="ECO:0000313" key="1">
    <source>
        <dbReference type="EMBL" id="SBT48812.1"/>
    </source>
</evidence>
<dbReference type="OrthoDB" id="4773254at2"/>
<proteinExistence type="predicted"/>
<dbReference type="PATRIC" id="fig|261654.4.peg.4262"/>
<evidence type="ECO:0000313" key="2">
    <source>
        <dbReference type="Proteomes" id="UP000199385"/>
    </source>
</evidence>
<name>A0A1A8ZXF0_9ACTN</name>
<keyword evidence="2" id="KW-1185">Reference proteome</keyword>
<dbReference type="InterPro" id="IPR019587">
    <property type="entry name" value="Polyketide_cyclase/dehydratase"/>
</dbReference>
<dbReference type="CDD" id="cd07812">
    <property type="entry name" value="SRPBCC"/>
    <property type="match status" value="1"/>
</dbReference>
<sequence length="160" mass="17212">MSTVTVSAFIEARDVDLWRLLTDLPARADWLTAVDAVDVLTAGPFGPGTAWCERRARPDGGTEPEEFVVVEAAAPTRLVLSSRGAGVDYRITWRLRTVERRRRGCTEVVVEQQAEPTAPYGRMLALILGGLAARAVEGALRRDLADLAVAVAPARSAEAA</sequence>
<dbReference type="Gene3D" id="3.30.530.20">
    <property type="match status" value="1"/>
</dbReference>
<dbReference type="InterPro" id="IPR023393">
    <property type="entry name" value="START-like_dom_sf"/>
</dbReference>
<dbReference type="Proteomes" id="UP000199385">
    <property type="component" value="Chromosome I"/>
</dbReference>
<protein>
    <submittedName>
        <fullName evidence="1">Polyketide cyclase / dehydrase and lipid transport</fullName>
    </submittedName>
</protein>